<sequence length="65" mass="6778">MGTRGLVRLISVMSFTSAILSGFAVYWAHQAYVSAARTNLAALSASENALTAAASCQEGTLLLSR</sequence>
<evidence type="ECO:0000313" key="3">
    <source>
        <dbReference type="Proteomes" id="UP000032068"/>
    </source>
</evidence>
<reference evidence="2 3" key="1">
    <citation type="submission" date="2014-12" db="EMBL/GenBank/DDBJ databases">
        <title>16Stimator: statistical estimation of ribosomal gene copy numbers from draft genome assemblies.</title>
        <authorList>
            <person name="Perisin M.A."/>
            <person name="Vetter M."/>
            <person name="Gilbert J.A."/>
            <person name="Bergelson J."/>
        </authorList>
    </citation>
    <scope>NUCLEOTIDE SEQUENCE [LARGE SCALE GENOMIC DNA]</scope>
    <source>
        <strain evidence="2 3">MEJ086</strain>
    </source>
</reference>
<proteinExistence type="predicted"/>
<dbReference type="AlphaFoldDB" id="A0A0D0JJZ3"/>
<dbReference type="EMBL" id="JXQW01000001">
    <property type="protein sequence ID" value="KIQ06515.1"/>
    <property type="molecule type" value="Genomic_DNA"/>
</dbReference>
<comment type="caution">
    <text evidence="2">The sequence shown here is derived from an EMBL/GenBank/DDBJ whole genome shotgun (WGS) entry which is preliminary data.</text>
</comment>
<dbReference type="Proteomes" id="UP000032068">
    <property type="component" value="Unassembled WGS sequence"/>
</dbReference>
<gene>
    <name evidence="2" type="ORF">RU08_00180</name>
</gene>
<keyword evidence="1" id="KW-0812">Transmembrane</keyword>
<organism evidence="2 3">
    <name type="scientific">Pseudomonas fulva</name>
    <dbReference type="NCBI Taxonomy" id="47880"/>
    <lineage>
        <taxon>Bacteria</taxon>
        <taxon>Pseudomonadati</taxon>
        <taxon>Pseudomonadota</taxon>
        <taxon>Gammaproteobacteria</taxon>
        <taxon>Pseudomonadales</taxon>
        <taxon>Pseudomonadaceae</taxon>
        <taxon>Pseudomonas</taxon>
    </lineage>
</organism>
<evidence type="ECO:0000313" key="2">
    <source>
        <dbReference type="EMBL" id="KIQ06515.1"/>
    </source>
</evidence>
<feature type="transmembrane region" description="Helical" evidence="1">
    <location>
        <begin position="6"/>
        <end position="28"/>
    </location>
</feature>
<keyword evidence="1" id="KW-0472">Membrane</keyword>
<keyword evidence="1" id="KW-1133">Transmembrane helix</keyword>
<protein>
    <submittedName>
        <fullName evidence="2">Uncharacterized protein</fullName>
    </submittedName>
</protein>
<evidence type="ECO:0000256" key="1">
    <source>
        <dbReference type="SAM" id="Phobius"/>
    </source>
</evidence>
<name>A0A0D0JJZ3_9PSED</name>
<accession>A0A0D0JJZ3</accession>